<name>A0A223N129_9VIBR</name>
<dbReference type="AlphaFoldDB" id="A0A223N129"/>
<organism evidence="3 4">
    <name type="scientific">Vibrio qinghaiensis</name>
    <dbReference type="NCBI Taxonomy" id="2025808"/>
    <lineage>
        <taxon>Bacteria</taxon>
        <taxon>Pseudomonadati</taxon>
        <taxon>Pseudomonadota</taxon>
        <taxon>Gammaproteobacteria</taxon>
        <taxon>Vibrionales</taxon>
        <taxon>Vibrionaceae</taxon>
        <taxon>Vibrio</taxon>
    </lineage>
</organism>
<sequence length="249" mass="28566">MMPIQEFLTEKVLSILAIDLGLIILLVWFFILLLILREFRKFAHGFAHNPGDTDDNTIHLCQQSVENALNYAAEHSSTLNDLIIIQKALEQQVSLIKNSSAQGISAEDQASIDDLNEKLSKSHKLIRKLKGDLDKSVKGLRMTRKKLFAQTDTVDSLKEEKATIEKEFEQLEAEYIKISKAGDFYEIAKNYQAEKKELLETIEKYKEQAEQAGTSADVEAMKKQLYHISKEKDFIEQRYLQLLEEGKKE</sequence>
<dbReference type="Proteomes" id="UP000215148">
    <property type="component" value="Chromosome 1"/>
</dbReference>
<protein>
    <submittedName>
        <fullName evidence="3">Chromosome partitioning protein ParA</fullName>
    </submittedName>
</protein>
<proteinExistence type="predicted"/>
<feature type="transmembrane region" description="Helical" evidence="2">
    <location>
        <begin position="12"/>
        <end position="36"/>
    </location>
</feature>
<gene>
    <name evidence="3" type="ORF">CCZ37_12850</name>
</gene>
<keyword evidence="2" id="KW-0472">Membrane</keyword>
<evidence type="ECO:0000256" key="1">
    <source>
        <dbReference type="SAM" id="Coils"/>
    </source>
</evidence>
<keyword evidence="4" id="KW-1185">Reference proteome</keyword>
<keyword evidence="1" id="KW-0175">Coiled coil</keyword>
<evidence type="ECO:0000313" key="4">
    <source>
        <dbReference type="Proteomes" id="UP000215148"/>
    </source>
</evidence>
<dbReference type="KEGG" id="vqi:CCZ37_12850"/>
<keyword evidence="2" id="KW-1133">Transmembrane helix</keyword>
<dbReference type="RefSeq" id="WP_094500729.1">
    <property type="nucleotide sequence ID" value="NZ_CAWNHI010000001.1"/>
</dbReference>
<feature type="coiled-coil region" evidence="1">
    <location>
        <begin position="112"/>
        <end position="215"/>
    </location>
</feature>
<evidence type="ECO:0000256" key="2">
    <source>
        <dbReference type="SAM" id="Phobius"/>
    </source>
</evidence>
<keyword evidence="2" id="KW-0812">Transmembrane</keyword>
<evidence type="ECO:0000313" key="3">
    <source>
        <dbReference type="EMBL" id="ASU23427.1"/>
    </source>
</evidence>
<reference evidence="3 4" key="1">
    <citation type="submission" date="2017-08" db="EMBL/GenBank/DDBJ databases">
        <title>The Vibrio qinghaiensis sp.-Q67 is a luminous bacteria isolated firstly from Qinghai lake, Qinghai province, China, which has been proved to be very sensitive to detect environmental and food pollutants. Therefore, complete genome analysis of V. qinghaiensis sp.-Q67 highlights the potential application of this strain on detection of hazards in the contaminated environments.</title>
        <authorList>
            <person name="Gong L."/>
        </authorList>
    </citation>
    <scope>NUCLEOTIDE SEQUENCE [LARGE SCALE GENOMIC DNA]</scope>
    <source>
        <strain evidence="3 4">Q67</strain>
    </source>
</reference>
<accession>A0A223N129</accession>
<dbReference type="EMBL" id="CP022741">
    <property type="protein sequence ID" value="ASU23427.1"/>
    <property type="molecule type" value="Genomic_DNA"/>
</dbReference>